<proteinExistence type="predicted"/>
<feature type="compositionally biased region" description="Basic and acidic residues" evidence="1">
    <location>
        <begin position="57"/>
        <end position="76"/>
    </location>
</feature>
<feature type="compositionally biased region" description="Basic and acidic residues" evidence="1">
    <location>
        <begin position="113"/>
        <end position="130"/>
    </location>
</feature>
<name>A0ABV8JCE1_9ACTN</name>
<comment type="caution">
    <text evidence="2">The sequence shown here is derived from an EMBL/GenBank/DDBJ whole genome shotgun (WGS) entry which is preliminary data.</text>
</comment>
<dbReference type="Proteomes" id="UP001595867">
    <property type="component" value="Unassembled WGS sequence"/>
</dbReference>
<dbReference type="EMBL" id="JBHSBL010000032">
    <property type="protein sequence ID" value="MFC4072178.1"/>
    <property type="molecule type" value="Genomic_DNA"/>
</dbReference>
<gene>
    <name evidence="2" type="ORF">ACFO0C_45215</name>
</gene>
<keyword evidence="3" id="KW-1185">Reference proteome</keyword>
<feature type="compositionally biased region" description="Polar residues" evidence="1">
    <location>
        <begin position="22"/>
        <end position="35"/>
    </location>
</feature>
<sequence length="292" mass="31805">MRFFSNEAQDNVDEKTDRPTDTVPQQRAGSPWQNDTDPEPTAVGTSAVGTSTAGDADTVRPDDDPDRTDRLPDSADRTVAFSDGVTRDKDGVATGDKDGVTSGDKAQDGFLPSDKDQHKDQYKDKDKDNDNDGVDDTAEVKEGFKDGDGDRDEFAAPKHSLPEDTKPHHELPTDTTPVTVEPDEDPVVDTEPVTEPVVEPVAATTASGPLPFFPAADTQPLRDRWREVQLRFVDDPKGATGEASSLVDEAVDKLSTALREHRGSFSKGTDDTEALRVELRSYRDILDRLLGL</sequence>
<evidence type="ECO:0000313" key="2">
    <source>
        <dbReference type="EMBL" id="MFC4072178.1"/>
    </source>
</evidence>
<feature type="compositionally biased region" description="Polar residues" evidence="1">
    <location>
        <begin position="43"/>
        <end position="53"/>
    </location>
</feature>
<feature type="compositionally biased region" description="Basic and acidic residues" evidence="1">
    <location>
        <begin position="85"/>
        <end position="99"/>
    </location>
</feature>
<evidence type="ECO:0000313" key="3">
    <source>
        <dbReference type="Proteomes" id="UP001595867"/>
    </source>
</evidence>
<evidence type="ECO:0000256" key="1">
    <source>
        <dbReference type="SAM" id="MobiDB-lite"/>
    </source>
</evidence>
<protein>
    <submittedName>
        <fullName evidence="2">Uncharacterized protein</fullName>
    </submittedName>
</protein>
<feature type="region of interest" description="Disordered" evidence="1">
    <location>
        <begin position="1"/>
        <end position="193"/>
    </location>
</feature>
<reference evidence="3" key="1">
    <citation type="journal article" date="2019" name="Int. J. Syst. Evol. Microbiol.">
        <title>The Global Catalogue of Microorganisms (GCM) 10K type strain sequencing project: providing services to taxonomists for standard genome sequencing and annotation.</title>
        <authorList>
            <consortium name="The Broad Institute Genomics Platform"/>
            <consortium name="The Broad Institute Genome Sequencing Center for Infectious Disease"/>
            <person name="Wu L."/>
            <person name="Ma J."/>
        </authorList>
    </citation>
    <scope>NUCLEOTIDE SEQUENCE [LARGE SCALE GENOMIC DNA]</scope>
    <source>
        <strain evidence="3">TBRC 5832</strain>
    </source>
</reference>
<accession>A0ABV8JCE1</accession>
<dbReference type="RefSeq" id="WP_378073059.1">
    <property type="nucleotide sequence ID" value="NZ_JBHSBL010000032.1"/>
</dbReference>
<feature type="compositionally biased region" description="Basic and acidic residues" evidence="1">
    <location>
        <begin position="138"/>
        <end position="172"/>
    </location>
</feature>
<organism evidence="2 3">
    <name type="scientific">Actinoplanes subglobosus</name>
    <dbReference type="NCBI Taxonomy" id="1547892"/>
    <lineage>
        <taxon>Bacteria</taxon>
        <taxon>Bacillati</taxon>
        <taxon>Actinomycetota</taxon>
        <taxon>Actinomycetes</taxon>
        <taxon>Micromonosporales</taxon>
        <taxon>Micromonosporaceae</taxon>
        <taxon>Actinoplanes</taxon>
    </lineage>
</organism>